<reference evidence="1 2" key="1">
    <citation type="journal article" date="2024" name="G3 (Bethesda)">
        <title>Genome assembly of Hibiscus sabdariffa L. provides insights into metabolisms of medicinal natural products.</title>
        <authorList>
            <person name="Kim T."/>
        </authorList>
    </citation>
    <scope>NUCLEOTIDE SEQUENCE [LARGE SCALE GENOMIC DNA]</scope>
    <source>
        <strain evidence="1">TK-2024</strain>
        <tissue evidence="1">Old leaves</tissue>
    </source>
</reference>
<dbReference type="EMBL" id="JBBPBM010000006">
    <property type="protein sequence ID" value="KAK8579199.1"/>
    <property type="molecule type" value="Genomic_DNA"/>
</dbReference>
<evidence type="ECO:0000313" key="1">
    <source>
        <dbReference type="EMBL" id="KAK8579199.1"/>
    </source>
</evidence>
<keyword evidence="2" id="KW-1185">Reference proteome</keyword>
<name>A0ABR2FE66_9ROSI</name>
<dbReference type="Proteomes" id="UP001472677">
    <property type="component" value="Unassembled WGS sequence"/>
</dbReference>
<evidence type="ECO:0000313" key="2">
    <source>
        <dbReference type="Proteomes" id="UP001472677"/>
    </source>
</evidence>
<comment type="caution">
    <text evidence="1">The sequence shown here is derived from an EMBL/GenBank/DDBJ whole genome shotgun (WGS) entry which is preliminary data.</text>
</comment>
<sequence length="277" mass="29686">MNVLVLPYRLIDRIPKKSKENNSRILDIDAMEVLDGNLQFAFTGEGSPAGGPCVQQSGSKVSFRDILIGNTSGMAPISRLSNETIMKASSIQPKDNQIVEYGPWMHVSCCNYRSRNLNYDGNNGHGNTIVPVAGSRYDALNIETLDELGSTDHAASHSAITITYDATIHIPQPSIRNTKLSVLKPSKEAGNKSLAVTQNSIKKGAQLGKKSDPRKPTSLTLGDWLPATSKKGYIASASNLVSEIVAIVNASSATVSVPMQWIANDAFEGVSIPAPHV</sequence>
<gene>
    <name evidence="1" type="ORF">V6N12_069528</name>
</gene>
<organism evidence="1 2">
    <name type="scientific">Hibiscus sabdariffa</name>
    <name type="common">roselle</name>
    <dbReference type="NCBI Taxonomy" id="183260"/>
    <lineage>
        <taxon>Eukaryota</taxon>
        <taxon>Viridiplantae</taxon>
        <taxon>Streptophyta</taxon>
        <taxon>Embryophyta</taxon>
        <taxon>Tracheophyta</taxon>
        <taxon>Spermatophyta</taxon>
        <taxon>Magnoliopsida</taxon>
        <taxon>eudicotyledons</taxon>
        <taxon>Gunneridae</taxon>
        <taxon>Pentapetalae</taxon>
        <taxon>rosids</taxon>
        <taxon>malvids</taxon>
        <taxon>Malvales</taxon>
        <taxon>Malvaceae</taxon>
        <taxon>Malvoideae</taxon>
        <taxon>Hibiscus</taxon>
    </lineage>
</organism>
<protein>
    <submittedName>
        <fullName evidence="1">Uncharacterized protein</fullName>
    </submittedName>
</protein>
<proteinExistence type="predicted"/>
<accession>A0ABR2FE66</accession>